<dbReference type="EMBL" id="VIFX01000043">
    <property type="protein sequence ID" value="TQR83508.1"/>
    <property type="molecule type" value="Genomic_DNA"/>
</dbReference>
<dbReference type="Proteomes" id="UP000315759">
    <property type="component" value="Unassembled WGS sequence"/>
</dbReference>
<feature type="compositionally biased region" description="Polar residues" evidence="1">
    <location>
        <begin position="30"/>
        <end position="40"/>
    </location>
</feature>
<dbReference type="Pfam" id="PF20088">
    <property type="entry name" value="DUF6480"/>
    <property type="match status" value="1"/>
</dbReference>
<accession>A0A544VU62</accession>
<feature type="transmembrane region" description="Helical" evidence="2">
    <location>
        <begin position="53"/>
        <end position="75"/>
    </location>
</feature>
<reference evidence="3 4" key="1">
    <citation type="submission" date="2018-10" db="EMBL/GenBank/DDBJ databases">
        <title>Draft genome of Mycobacterium hodleri strain B.</title>
        <authorList>
            <person name="Amande T.J."/>
            <person name="Mcgenity T.J."/>
        </authorList>
    </citation>
    <scope>NUCLEOTIDE SEQUENCE [LARGE SCALE GENOMIC DNA]</scope>
    <source>
        <strain evidence="3 4">B</strain>
    </source>
</reference>
<comment type="caution">
    <text evidence="3">The sequence shown here is derived from an EMBL/GenBank/DDBJ whole genome shotgun (WGS) entry which is preliminary data.</text>
</comment>
<dbReference type="InterPro" id="IPR045512">
    <property type="entry name" value="DUF6480"/>
</dbReference>
<evidence type="ECO:0000313" key="4">
    <source>
        <dbReference type="Proteomes" id="UP000315759"/>
    </source>
</evidence>
<evidence type="ECO:0000256" key="2">
    <source>
        <dbReference type="SAM" id="Phobius"/>
    </source>
</evidence>
<gene>
    <name evidence="3" type="ORF">D8S82_26535</name>
</gene>
<dbReference type="AlphaFoldDB" id="A0A544VU62"/>
<keyword evidence="2" id="KW-0812">Transmembrane</keyword>
<feature type="region of interest" description="Disordered" evidence="1">
    <location>
        <begin position="1"/>
        <end position="49"/>
    </location>
</feature>
<keyword evidence="2" id="KW-1133">Transmembrane helix</keyword>
<evidence type="ECO:0000313" key="3">
    <source>
        <dbReference type="EMBL" id="TQR83508.1"/>
    </source>
</evidence>
<evidence type="ECO:0000256" key="1">
    <source>
        <dbReference type="SAM" id="MobiDB-lite"/>
    </source>
</evidence>
<keyword evidence="2" id="KW-0472">Membrane</keyword>
<sequence length="84" mass="8622">MTAVPPDPDPVETPSVGGAHGVEPGETPPDSGSTTQSANQDPPPRSRMTPTGVAALIAVGVIFAIFLVVAVVYLLQVAGLMDRW</sequence>
<protein>
    <submittedName>
        <fullName evidence="3">Uncharacterized protein</fullName>
    </submittedName>
</protein>
<proteinExistence type="predicted"/>
<organism evidence="3 4">
    <name type="scientific">Mycolicibacterium hodleri</name>
    <dbReference type="NCBI Taxonomy" id="49897"/>
    <lineage>
        <taxon>Bacteria</taxon>
        <taxon>Bacillati</taxon>
        <taxon>Actinomycetota</taxon>
        <taxon>Actinomycetes</taxon>
        <taxon>Mycobacteriales</taxon>
        <taxon>Mycobacteriaceae</taxon>
        <taxon>Mycolicibacterium</taxon>
    </lineage>
</organism>
<name>A0A544VU62_9MYCO</name>
<dbReference type="RefSeq" id="WP_142554962.1">
    <property type="nucleotide sequence ID" value="NZ_VIFX01000043.1"/>
</dbReference>
<keyword evidence="4" id="KW-1185">Reference proteome</keyword>